<protein>
    <submittedName>
        <fullName evidence="2">Uncharacterized protein</fullName>
    </submittedName>
</protein>
<feature type="compositionally biased region" description="Low complexity" evidence="1">
    <location>
        <begin position="247"/>
        <end position="261"/>
    </location>
</feature>
<name>A0A7S0XJ83_9RHOD</name>
<dbReference type="AlphaFoldDB" id="A0A7S0XJ83"/>
<organism evidence="2">
    <name type="scientific">Erythrolobus madagascarensis</name>
    <dbReference type="NCBI Taxonomy" id="708628"/>
    <lineage>
        <taxon>Eukaryota</taxon>
        <taxon>Rhodophyta</taxon>
        <taxon>Bangiophyceae</taxon>
        <taxon>Porphyridiales</taxon>
        <taxon>Porphyridiaceae</taxon>
        <taxon>Erythrolobus</taxon>
    </lineage>
</organism>
<gene>
    <name evidence="2" type="ORF">EMAD1354_LOCUS1899</name>
</gene>
<feature type="region of interest" description="Disordered" evidence="1">
    <location>
        <begin position="247"/>
        <end position="285"/>
    </location>
</feature>
<evidence type="ECO:0000313" key="2">
    <source>
        <dbReference type="EMBL" id="CAD8725819.1"/>
    </source>
</evidence>
<sequence>MQQSQAARLVLELALSSSRSSLLISVLGKTIVAASKENADAKKLTNGAARCRTQATLDILRASFYRDAYLIERLTDAYGSSDANMRELRSGPFMPIVRFLCERSRELETQCDASSLAKFGEIFRPVVDHIDAAVAEVPVKDSLFKGAQQSISQTIGDRGDSVLGVSHERASLELSASEFSGMHVAPNVIEDGGDALYFQMMLRMLRLVQEEEATGGGKSAGGASNQAKLLEFMGSIAKKRLKEKKSAAAATSAASTGSAHAQPAVSSAHPPKIPQGSLIPRTVSF</sequence>
<reference evidence="2" key="1">
    <citation type="submission" date="2021-01" db="EMBL/GenBank/DDBJ databases">
        <authorList>
            <person name="Corre E."/>
            <person name="Pelletier E."/>
            <person name="Niang G."/>
            <person name="Scheremetjew M."/>
            <person name="Finn R."/>
            <person name="Kale V."/>
            <person name="Holt S."/>
            <person name="Cochrane G."/>
            <person name="Meng A."/>
            <person name="Brown T."/>
            <person name="Cohen L."/>
        </authorList>
    </citation>
    <scope>NUCLEOTIDE SEQUENCE</scope>
    <source>
        <strain evidence="2">CCMP3276</strain>
    </source>
</reference>
<proteinExistence type="predicted"/>
<dbReference type="EMBL" id="HBFE01002856">
    <property type="protein sequence ID" value="CAD8725819.1"/>
    <property type="molecule type" value="Transcribed_RNA"/>
</dbReference>
<evidence type="ECO:0000256" key="1">
    <source>
        <dbReference type="SAM" id="MobiDB-lite"/>
    </source>
</evidence>
<accession>A0A7S0XJ83</accession>